<dbReference type="Gene3D" id="2.120.10.80">
    <property type="entry name" value="Kelch-type beta propeller"/>
    <property type="match status" value="1"/>
</dbReference>
<keyword evidence="2" id="KW-0677">Repeat</keyword>
<reference evidence="3 4" key="1">
    <citation type="submission" date="2024-11" db="EMBL/GenBank/DDBJ databases">
        <title>Adaptive evolution of stress response genes in parasites aligns with host niche diversity.</title>
        <authorList>
            <person name="Hahn C."/>
            <person name="Resl P."/>
        </authorList>
    </citation>
    <scope>NUCLEOTIDE SEQUENCE [LARGE SCALE GENOMIC DNA]</scope>
    <source>
        <strain evidence="3">EGGRZ-B1_66</strain>
        <tissue evidence="3">Body</tissue>
    </source>
</reference>
<keyword evidence="1" id="KW-0880">Kelch repeat</keyword>
<evidence type="ECO:0000313" key="3">
    <source>
        <dbReference type="EMBL" id="KAL3313384.1"/>
    </source>
</evidence>
<protein>
    <submittedName>
        <fullName evidence="3">Uncharacterized protein</fullName>
    </submittedName>
</protein>
<accession>A0ABD2Q1A5</accession>
<keyword evidence="4" id="KW-1185">Reference proteome</keyword>
<gene>
    <name evidence="3" type="ORF">Ciccas_008015</name>
</gene>
<comment type="caution">
    <text evidence="3">The sequence shown here is derived from an EMBL/GenBank/DDBJ whole genome shotgun (WGS) entry which is preliminary data.</text>
</comment>
<dbReference type="InterPro" id="IPR015915">
    <property type="entry name" value="Kelch-typ_b-propeller"/>
</dbReference>
<dbReference type="AlphaFoldDB" id="A0ABD2Q1A5"/>
<name>A0ABD2Q1A5_9PLAT</name>
<organism evidence="3 4">
    <name type="scientific">Cichlidogyrus casuarinus</name>
    <dbReference type="NCBI Taxonomy" id="1844966"/>
    <lineage>
        <taxon>Eukaryota</taxon>
        <taxon>Metazoa</taxon>
        <taxon>Spiralia</taxon>
        <taxon>Lophotrochozoa</taxon>
        <taxon>Platyhelminthes</taxon>
        <taxon>Monogenea</taxon>
        <taxon>Monopisthocotylea</taxon>
        <taxon>Dactylogyridea</taxon>
        <taxon>Ancyrocephalidae</taxon>
        <taxon>Cichlidogyrus</taxon>
    </lineage>
</organism>
<sequence>MANGAIYYLGGGYGDSQSTVYVLRRGANNWSRVQPMMQRRGFFSAAVIGHKIYVFGGENYRNGREQSILNQCEYLDTTYNARNWEWCPSMLEARAKTAAVEYRGKIYVFGGLTKRGVSNRAEEYDPVTRRWYHLPGMPVARLKPAAAVLNDLIYVTAGLDSNNRNCKSVDVFDPRRGMWRMSPYMPPTNLAHHTAPMIAYKNALYIAGGQDNSRVEKFDPYNRRWTILPNSMFDPIVYAYANVVI</sequence>
<dbReference type="PANTHER" id="PTHR46344:SF27">
    <property type="entry name" value="KELCH REPEAT SUPERFAMILY PROTEIN"/>
    <property type="match status" value="1"/>
</dbReference>
<dbReference type="InterPro" id="IPR006652">
    <property type="entry name" value="Kelch_1"/>
</dbReference>
<dbReference type="Proteomes" id="UP001626550">
    <property type="component" value="Unassembled WGS sequence"/>
</dbReference>
<evidence type="ECO:0000256" key="2">
    <source>
        <dbReference type="ARBA" id="ARBA00022737"/>
    </source>
</evidence>
<evidence type="ECO:0000313" key="4">
    <source>
        <dbReference type="Proteomes" id="UP001626550"/>
    </source>
</evidence>
<dbReference type="Pfam" id="PF24681">
    <property type="entry name" value="Kelch_KLHDC2_KLHL20_DRC7"/>
    <property type="match status" value="1"/>
</dbReference>
<proteinExistence type="predicted"/>
<dbReference type="SMART" id="SM00612">
    <property type="entry name" value="Kelch"/>
    <property type="match status" value="5"/>
</dbReference>
<dbReference type="PANTHER" id="PTHR46344">
    <property type="entry name" value="OS02G0202900 PROTEIN"/>
    <property type="match status" value="1"/>
</dbReference>
<dbReference type="EMBL" id="JBJKFK010001322">
    <property type="protein sequence ID" value="KAL3313384.1"/>
    <property type="molecule type" value="Genomic_DNA"/>
</dbReference>
<dbReference type="SUPFAM" id="SSF117281">
    <property type="entry name" value="Kelch motif"/>
    <property type="match status" value="1"/>
</dbReference>
<evidence type="ECO:0000256" key="1">
    <source>
        <dbReference type="ARBA" id="ARBA00022441"/>
    </source>
</evidence>